<reference evidence="1 2" key="1">
    <citation type="submission" date="2024-03" db="EMBL/GenBank/DDBJ databases">
        <title>Complete genome sequence of the green alga Chloropicon roscoffensis RCC1871.</title>
        <authorList>
            <person name="Lemieux C."/>
            <person name="Pombert J.-F."/>
            <person name="Otis C."/>
            <person name="Turmel M."/>
        </authorList>
    </citation>
    <scope>NUCLEOTIDE SEQUENCE [LARGE SCALE GENOMIC DNA]</scope>
    <source>
        <strain evidence="1 2">RCC1871</strain>
    </source>
</reference>
<protein>
    <recommendedName>
        <fullName evidence="3">ABM domain-containing protein</fullName>
    </recommendedName>
</protein>
<proteinExistence type="predicted"/>
<sequence>MSATNKYMQVVTHGVSGVQAWTEMAMGMTSAPEKPPHLSLIKKFYCGASNVYSEICVVHCIDGEDNLKATQALFDPKGDFLKGFYESPVMKGREATMNWNNMEVMVEYPAGKGWDDVEEGAVIGVYAHGVPNAAEWAKIFEKAVSEDEGAMHKNSGITKSFGGKMFESDWEVKEGFEGAMVVHVFKSLDDKAKFDKMFDPTAEFFGGMVAAGAAAEPFHSNGNGPIFTIDGV</sequence>
<organism evidence="1 2">
    <name type="scientific">Chloropicon roscoffensis</name>
    <dbReference type="NCBI Taxonomy" id="1461544"/>
    <lineage>
        <taxon>Eukaryota</taxon>
        <taxon>Viridiplantae</taxon>
        <taxon>Chlorophyta</taxon>
        <taxon>Chloropicophyceae</taxon>
        <taxon>Chloropicales</taxon>
        <taxon>Chloropicaceae</taxon>
        <taxon>Chloropicon</taxon>
    </lineage>
</organism>
<accession>A0AAX4PEI6</accession>
<dbReference type="Proteomes" id="UP001472866">
    <property type="component" value="Chromosome 08"/>
</dbReference>
<evidence type="ECO:0008006" key="3">
    <source>
        <dbReference type="Google" id="ProtNLM"/>
    </source>
</evidence>
<name>A0AAX4PEI6_9CHLO</name>
<evidence type="ECO:0000313" key="2">
    <source>
        <dbReference type="Proteomes" id="UP001472866"/>
    </source>
</evidence>
<evidence type="ECO:0000313" key="1">
    <source>
        <dbReference type="EMBL" id="WZN64055.1"/>
    </source>
</evidence>
<dbReference type="EMBL" id="CP151508">
    <property type="protein sequence ID" value="WZN64055.1"/>
    <property type="molecule type" value="Genomic_DNA"/>
</dbReference>
<keyword evidence="2" id="KW-1185">Reference proteome</keyword>
<gene>
    <name evidence="1" type="ORF">HKI87_08g56090</name>
</gene>
<dbReference type="AlphaFoldDB" id="A0AAX4PEI6"/>